<gene>
    <name evidence="1" type="ORF">L6164_011377</name>
</gene>
<evidence type="ECO:0000313" key="1">
    <source>
        <dbReference type="EMBL" id="KAI4344109.1"/>
    </source>
</evidence>
<sequence>MLLPNTAHFDVTGSLPRFDPLLNLKFSAQCYRLEFEDIEVSLDKLPIKNLKAIEENRLELMVSYELQEKSSKDTQWQSMVENLQLVHQELSIIIDLLNTIDEE</sequence>
<evidence type="ECO:0000313" key="2">
    <source>
        <dbReference type="Proteomes" id="UP000828941"/>
    </source>
</evidence>
<organism evidence="1 2">
    <name type="scientific">Bauhinia variegata</name>
    <name type="common">Purple orchid tree</name>
    <name type="synonym">Phanera variegata</name>
    <dbReference type="NCBI Taxonomy" id="167791"/>
    <lineage>
        <taxon>Eukaryota</taxon>
        <taxon>Viridiplantae</taxon>
        <taxon>Streptophyta</taxon>
        <taxon>Embryophyta</taxon>
        <taxon>Tracheophyta</taxon>
        <taxon>Spermatophyta</taxon>
        <taxon>Magnoliopsida</taxon>
        <taxon>eudicotyledons</taxon>
        <taxon>Gunneridae</taxon>
        <taxon>Pentapetalae</taxon>
        <taxon>rosids</taxon>
        <taxon>fabids</taxon>
        <taxon>Fabales</taxon>
        <taxon>Fabaceae</taxon>
        <taxon>Cercidoideae</taxon>
        <taxon>Cercideae</taxon>
        <taxon>Bauhiniinae</taxon>
        <taxon>Bauhinia</taxon>
    </lineage>
</organism>
<accession>A0ACB9P8B1</accession>
<proteinExistence type="predicted"/>
<protein>
    <submittedName>
        <fullName evidence="1">Uncharacterized protein</fullName>
    </submittedName>
</protein>
<dbReference type="EMBL" id="CM039430">
    <property type="protein sequence ID" value="KAI4344109.1"/>
    <property type="molecule type" value="Genomic_DNA"/>
</dbReference>
<dbReference type="Proteomes" id="UP000828941">
    <property type="component" value="Chromosome 5"/>
</dbReference>
<comment type="caution">
    <text evidence="1">The sequence shown here is derived from an EMBL/GenBank/DDBJ whole genome shotgun (WGS) entry which is preliminary data.</text>
</comment>
<reference evidence="1 2" key="1">
    <citation type="journal article" date="2022" name="DNA Res.">
        <title>Chromosomal-level genome assembly of the orchid tree Bauhinia variegata (Leguminosae; Cercidoideae) supports the allotetraploid origin hypothesis of Bauhinia.</title>
        <authorList>
            <person name="Zhong Y."/>
            <person name="Chen Y."/>
            <person name="Zheng D."/>
            <person name="Pang J."/>
            <person name="Liu Y."/>
            <person name="Luo S."/>
            <person name="Meng S."/>
            <person name="Qian L."/>
            <person name="Wei D."/>
            <person name="Dai S."/>
            <person name="Zhou R."/>
        </authorList>
    </citation>
    <scope>NUCLEOTIDE SEQUENCE [LARGE SCALE GENOMIC DNA]</scope>
    <source>
        <strain evidence="1">BV-YZ2020</strain>
    </source>
</reference>
<name>A0ACB9P8B1_BAUVA</name>
<keyword evidence="2" id="KW-1185">Reference proteome</keyword>